<dbReference type="Proteomes" id="UP001314229">
    <property type="component" value="Unassembled WGS sequence"/>
</dbReference>
<reference evidence="1 2" key="1">
    <citation type="submission" date="2024-01" db="EMBL/GenBank/DDBJ databases">
        <authorList>
            <person name="Alioto T."/>
            <person name="Alioto T."/>
            <person name="Gomez Garrido J."/>
        </authorList>
    </citation>
    <scope>NUCLEOTIDE SEQUENCE [LARGE SCALE GENOMIC DNA]</scope>
</reference>
<dbReference type="AlphaFoldDB" id="A0AAV1PIU5"/>
<keyword evidence="2" id="KW-1185">Reference proteome</keyword>
<accession>A0AAV1PIU5</accession>
<organism evidence="1 2">
    <name type="scientific">Scomber scombrus</name>
    <name type="common">Atlantic mackerel</name>
    <name type="synonym">Scomber vernalis</name>
    <dbReference type="NCBI Taxonomy" id="13677"/>
    <lineage>
        <taxon>Eukaryota</taxon>
        <taxon>Metazoa</taxon>
        <taxon>Chordata</taxon>
        <taxon>Craniata</taxon>
        <taxon>Vertebrata</taxon>
        <taxon>Euteleostomi</taxon>
        <taxon>Actinopterygii</taxon>
        <taxon>Neopterygii</taxon>
        <taxon>Teleostei</taxon>
        <taxon>Neoteleostei</taxon>
        <taxon>Acanthomorphata</taxon>
        <taxon>Pelagiaria</taxon>
        <taxon>Scombriformes</taxon>
        <taxon>Scombridae</taxon>
        <taxon>Scomber</taxon>
    </lineage>
</organism>
<protein>
    <submittedName>
        <fullName evidence="1">Uncharacterized protein</fullName>
    </submittedName>
</protein>
<comment type="caution">
    <text evidence="1">The sequence shown here is derived from an EMBL/GenBank/DDBJ whole genome shotgun (WGS) entry which is preliminary data.</text>
</comment>
<proteinExistence type="predicted"/>
<evidence type="ECO:0000313" key="2">
    <source>
        <dbReference type="Proteomes" id="UP001314229"/>
    </source>
</evidence>
<sequence length="70" mass="7632">MYIDLPFQNRSKGADPTVNTAVPIIAFISSSPDDISNVNQPEALRGCRMDGCVMLRQHVDTQITSLLAVV</sequence>
<name>A0AAV1PIU5_SCOSC</name>
<gene>
    <name evidence="1" type="ORF">FSCOSCO3_A002134</name>
</gene>
<evidence type="ECO:0000313" key="1">
    <source>
        <dbReference type="EMBL" id="CAK6970427.1"/>
    </source>
</evidence>
<dbReference type="EMBL" id="CAWUFR010000157">
    <property type="protein sequence ID" value="CAK6970427.1"/>
    <property type="molecule type" value="Genomic_DNA"/>
</dbReference>